<proteinExistence type="predicted"/>
<sequence>MSPPGSTMKTFQKRLYTVLPRAIPTRVRSNSGSAARSLYTSYAPPLAYFDSPPPPSRPNSHVLSTTRLPIEAKAEPEAPNNGHGHHGGPVPPSSIALTSPHANAQSSLNGVPSTALLPPTFFPYPPIVNSSLDAPSPAPSTSTSATKLRYHFDVGAYGIPKRNPTGAVAGRDGHGSAAAWGVPSRDVEGLDLAVQVGEDAYFVRDNAMGVADGVGGWSKGTPSGTPSASALFARRLMHYCSAELQEHQQRCSCSTQAFSFREPYVPFVPPPPPNLEALEEEEDDVLDDLEEGLDVLMILERAYERALSAHVVTPPRAPSPSASSAPSTPLPTSSSRQPTSTPERLLTGSSTALLAVLDAQVRVPEAQSPPAEAHDAVIKIAHLGDCMGMLVRGDEIVWRSEEMWWSFNTPLQLGPSSRTSPSTAQVHTLPVRKDDILILASDGLSDNLWDEDVLDEVQRLRHAALKGGNTGLLGSVKRRTMAGMLSEALCSRARGVACRRTARESMEDEVPFGRRAREEGRVFKGGKADDISVLVAVVSPTEDTSRL</sequence>
<keyword evidence="2" id="KW-1185">Reference proteome</keyword>
<reference evidence="1" key="1">
    <citation type="submission" date="2021-02" db="EMBL/GenBank/DDBJ databases">
        <authorList>
            <consortium name="DOE Joint Genome Institute"/>
            <person name="Ahrendt S."/>
            <person name="Looney B.P."/>
            <person name="Miyauchi S."/>
            <person name="Morin E."/>
            <person name="Drula E."/>
            <person name="Courty P.E."/>
            <person name="Chicoki N."/>
            <person name="Fauchery L."/>
            <person name="Kohler A."/>
            <person name="Kuo A."/>
            <person name="Labutti K."/>
            <person name="Pangilinan J."/>
            <person name="Lipzen A."/>
            <person name="Riley R."/>
            <person name="Andreopoulos W."/>
            <person name="He G."/>
            <person name="Johnson J."/>
            <person name="Barry K.W."/>
            <person name="Grigoriev I.V."/>
            <person name="Nagy L."/>
            <person name="Hibbett D."/>
            <person name="Henrissat B."/>
            <person name="Matheny P.B."/>
            <person name="Labbe J."/>
            <person name="Martin F."/>
        </authorList>
    </citation>
    <scope>NUCLEOTIDE SEQUENCE</scope>
    <source>
        <strain evidence="1">FP105234-sp</strain>
    </source>
</reference>
<accession>A0ACB8S2N3</accession>
<gene>
    <name evidence="1" type="ORF">FA95DRAFT_1587898</name>
</gene>
<dbReference type="Proteomes" id="UP000814033">
    <property type="component" value="Unassembled WGS sequence"/>
</dbReference>
<protein>
    <submittedName>
        <fullName evidence="1">Uncharacterized protein</fullName>
    </submittedName>
</protein>
<evidence type="ECO:0000313" key="2">
    <source>
        <dbReference type="Proteomes" id="UP000814033"/>
    </source>
</evidence>
<organism evidence="1 2">
    <name type="scientific">Auriscalpium vulgare</name>
    <dbReference type="NCBI Taxonomy" id="40419"/>
    <lineage>
        <taxon>Eukaryota</taxon>
        <taxon>Fungi</taxon>
        <taxon>Dikarya</taxon>
        <taxon>Basidiomycota</taxon>
        <taxon>Agaricomycotina</taxon>
        <taxon>Agaricomycetes</taxon>
        <taxon>Russulales</taxon>
        <taxon>Auriscalpiaceae</taxon>
        <taxon>Auriscalpium</taxon>
    </lineage>
</organism>
<comment type="caution">
    <text evidence="1">The sequence shown here is derived from an EMBL/GenBank/DDBJ whole genome shotgun (WGS) entry which is preliminary data.</text>
</comment>
<dbReference type="EMBL" id="MU275865">
    <property type="protein sequence ID" value="KAI0050115.1"/>
    <property type="molecule type" value="Genomic_DNA"/>
</dbReference>
<evidence type="ECO:0000313" key="1">
    <source>
        <dbReference type="EMBL" id="KAI0050115.1"/>
    </source>
</evidence>
<name>A0ACB8S2N3_9AGAM</name>
<reference evidence="1" key="2">
    <citation type="journal article" date="2022" name="New Phytol.">
        <title>Evolutionary transition to the ectomycorrhizal habit in the genomes of a hyperdiverse lineage of mushroom-forming fungi.</title>
        <authorList>
            <person name="Looney B."/>
            <person name="Miyauchi S."/>
            <person name="Morin E."/>
            <person name="Drula E."/>
            <person name="Courty P.E."/>
            <person name="Kohler A."/>
            <person name="Kuo A."/>
            <person name="LaButti K."/>
            <person name="Pangilinan J."/>
            <person name="Lipzen A."/>
            <person name="Riley R."/>
            <person name="Andreopoulos W."/>
            <person name="He G."/>
            <person name="Johnson J."/>
            <person name="Nolan M."/>
            <person name="Tritt A."/>
            <person name="Barry K.W."/>
            <person name="Grigoriev I.V."/>
            <person name="Nagy L.G."/>
            <person name="Hibbett D."/>
            <person name="Henrissat B."/>
            <person name="Matheny P.B."/>
            <person name="Labbe J."/>
            <person name="Martin F.M."/>
        </authorList>
    </citation>
    <scope>NUCLEOTIDE SEQUENCE</scope>
    <source>
        <strain evidence="1">FP105234-sp</strain>
    </source>
</reference>